<accession>A0AAV5MQ32</accession>
<name>A0AAV5MQ32_9ROSI</name>
<evidence type="ECO:0000313" key="2">
    <source>
        <dbReference type="Proteomes" id="UP001054252"/>
    </source>
</evidence>
<reference evidence="1 2" key="1">
    <citation type="journal article" date="2021" name="Commun. Biol.">
        <title>The genome of Shorea leprosula (Dipterocarpaceae) highlights the ecological relevance of drought in aseasonal tropical rainforests.</title>
        <authorList>
            <person name="Ng K.K.S."/>
            <person name="Kobayashi M.J."/>
            <person name="Fawcett J.A."/>
            <person name="Hatakeyama M."/>
            <person name="Paape T."/>
            <person name="Ng C.H."/>
            <person name="Ang C.C."/>
            <person name="Tnah L.H."/>
            <person name="Lee C.T."/>
            <person name="Nishiyama T."/>
            <person name="Sese J."/>
            <person name="O'Brien M.J."/>
            <person name="Copetti D."/>
            <person name="Mohd Noor M.I."/>
            <person name="Ong R.C."/>
            <person name="Putra M."/>
            <person name="Sireger I.Z."/>
            <person name="Indrioko S."/>
            <person name="Kosugi Y."/>
            <person name="Izuno A."/>
            <person name="Isagi Y."/>
            <person name="Lee S.L."/>
            <person name="Shimizu K.K."/>
        </authorList>
    </citation>
    <scope>NUCLEOTIDE SEQUENCE [LARGE SCALE GENOMIC DNA]</scope>
    <source>
        <strain evidence="1">214</strain>
    </source>
</reference>
<dbReference type="Proteomes" id="UP001054252">
    <property type="component" value="Unassembled WGS sequence"/>
</dbReference>
<keyword evidence="2" id="KW-1185">Reference proteome</keyword>
<evidence type="ECO:0000313" key="1">
    <source>
        <dbReference type="EMBL" id="GKV51724.1"/>
    </source>
</evidence>
<dbReference type="AlphaFoldDB" id="A0AAV5MQ32"/>
<organism evidence="1 2">
    <name type="scientific">Rubroshorea leprosula</name>
    <dbReference type="NCBI Taxonomy" id="152421"/>
    <lineage>
        <taxon>Eukaryota</taxon>
        <taxon>Viridiplantae</taxon>
        <taxon>Streptophyta</taxon>
        <taxon>Embryophyta</taxon>
        <taxon>Tracheophyta</taxon>
        <taxon>Spermatophyta</taxon>
        <taxon>Magnoliopsida</taxon>
        <taxon>eudicotyledons</taxon>
        <taxon>Gunneridae</taxon>
        <taxon>Pentapetalae</taxon>
        <taxon>rosids</taxon>
        <taxon>malvids</taxon>
        <taxon>Malvales</taxon>
        <taxon>Dipterocarpaceae</taxon>
        <taxon>Rubroshorea</taxon>
    </lineage>
</organism>
<sequence>MHPPLTLHRHPMCAEVSSCLESFDTILRRGHLRNISL</sequence>
<proteinExistence type="predicted"/>
<protein>
    <submittedName>
        <fullName evidence="1">Uncharacterized protein</fullName>
    </submittedName>
</protein>
<gene>
    <name evidence="1" type="ORF">SLEP1_g58353</name>
</gene>
<dbReference type="EMBL" id="BPVZ01000530">
    <property type="protein sequence ID" value="GKV51724.1"/>
    <property type="molecule type" value="Genomic_DNA"/>
</dbReference>
<comment type="caution">
    <text evidence="1">The sequence shown here is derived from an EMBL/GenBank/DDBJ whole genome shotgun (WGS) entry which is preliminary data.</text>
</comment>